<dbReference type="InterPro" id="IPR043128">
    <property type="entry name" value="Rev_trsase/Diguanyl_cyclase"/>
</dbReference>
<dbReference type="GO" id="GO:0003676">
    <property type="term" value="F:nucleic acid binding"/>
    <property type="evidence" value="ECO:0007669"/>
    <property type="project" value="InterPro"/>
</dbReference>
<dbReference type="Gene3D" id="3.30.70.270">
    <property type="match status" value="2"/>
</dbReference>
<feature type="region of interest" description="Disordered" evidence="1">
    <location>
        <begin position="138"/>
        <end position="188"/>
    </location>
</feature>
<feature type="domain" description="Integrase catalytic" evidence="2">
    <location>
        <begin position="699"/>
        <end position="828"/>
    </location>
</feature>
<dbReference type="InterPro" id="IPR000477">
    <property type="entry name" value="RT_dom"/>
</dbReference>
<accession>A0A2N9EUC4</accession>
<dbReference type="PROSITE" id="PS50994">
    <property type="entry name" value="INTEGRASE"/>
    <property type="match status" value="1"/>
</dbReference>
<dbReference type="PANTHER" id="PTHR37984">
    <property type="entry name" value="PROTEIN CBG26694"/>
    <property type="match status" value="1"/>
</dbReference>
<evidence type="ECO:0000259" key="2">
    <source>
        <dbReference type="PROSITE" id="PS50994"/>
    </source>
</evidence>
<dbReference type="InterPro" id="IPR001584">
    <property type="entry name" value="Integrase_cat-core"/>
</dbReference>
<dbReference type="Gene3D" id="3.10.10.10">
    <property type="entry name" value="HIV Type 1 Reverse Transcriptase, subunit A, domain 1"/>
    <property type="match status" value="1"/>
</dbReference>
<proteinExistence type="predicted"/>
<dbReference type="InterPro" id="IPR043502">
    <property type="entry name" value="DNA/RNA_pol_sf"/>
</dbReference>
<reference evidence="3" key="1">
    <citation type="submission" date="2018-02" db="EMBL/GenBank/DDBJ databases">
        <authorList>
            <person name="Cohen D.B."/>
            <person name="Kent A.D."/>
        </authorList>
    </citation>
    <scope>NUCLEOTIDE SEQUENCE</scope>
</reference>
<evidence type="ECO:0000256" key="1">
    <source>
        <dbReference type="SAM" id="MobiDB-lite"/>
    </source>
</evidence>
<name>A0A2N9EUC4_FAGSY</name>
<dbReference type="Pfam" id="PF00665">
    <property type="entry name" value="rve"/>
    <property type="match status" value="1"/>
</dbReference>
<dbReference type="InterPro" id="IPR050951">
    <property type="entry name" value="Retrovirus_Pol_polyprotein"/>
</dbReference>
<dbReference type="SUPFAM" id="SSF53098">
    <property type="entry name" value="Ribonuclease H-like"/>
    <property type="match status" value="1"/>
</dbReference>
<dbReference type="Pfam" id="PF00078">
    <property type="entry name" value="RVT_1"/>
    <property type="match status" value="1"/>
</dbReference>
<feature type="compositionally biased region" description="Polar residues" evidence="1">
    <location>
        <begin position="178"/>
        <end position="188"/>
    </location>
</feature>
<dbReference type="GO" id="GO:0015074">
    <property type="term" value="P:DNA integration"/>
    <property type="evidence" value="ECO:0007669"/>
    <property type="project" value="InterPro"/>
</dbReference>
<gene>
    <name evidence="3" type="ORF">FSB_LOCUS6076</name>
</gene>
<dbReference type="SUPFAM" id="SSF56672">
    <property type="entry name" value="DNA/RNA polymerases"/>
    <property type="match status" value="1"/>
</dbReference>
<dbReference type="InterPro" id="IPR036397">
    <property type="entry name" value="RNaseH_sf"/>
</dbReference>
<dbReference type="Gene3D" id="1.10.340.70">
    <property type="match status" value="1"/>
</dbReference>
<evidence type="ECO:0000313" key="3">
    <source>
        <dbReference type="EMBL" id="SPC78194.1"/>
    </source>
</evidence>
<organism evidence="3">
    <name type="scientific">Fagus sylvatica</name>
    <name type="common">Beechnut</name>
    <dbReference type="NCBI Taxonomy" id="28930"/>
    <lineage>
        <taxon>Eukaryota</taxon>
        <taxon>Viridiplantae</taxon>
        <taxon>Streptophyta</taxon>
        <taxon>Embryophyta</taxon>
        <taxon>Tracheophyta</taxon>
        <taxon>Spermatophyta</taxon>
        <taxon>Magnoliopsida</taxon>
        <taxon>eudicotyledons</taxon>
        <taxon>Gunneridae</taxon>
        <taxon>Pentapetalae</taxon>
        <taxon>rosids</taxon>
        <taxon>fabids</taxon>
        <taxon>Fagales</taxon>
        <taxon>Fagaceae</taxon>
        <taxon>Fagus</taxon>
    </lineage>
</organism>
<protein>
    <recommendedName>
        <fullName evidence="2">Integrase catalytic domain-containing protein</fullName>
    </recommendedName>
</protein>
<dbReference type="PANTHER" id="PTHR37984:SF5">
    <property type="entry name" value="PROTEIN NYNRIN-LIKE"/>
    <property type="match status" value="1"/>
</dbReference>
<feature type="compositionally biased region" description="Low complexity" evidence="1">
    <location>
        <begin position="153"/>
        <end position="166"/>
    </location>
</feature>
<dbReference type="AlphaFoldDB" id="A0A2N9EUC4"/>
<dbReference type="EMBL" id="OIVN01000317">
    <property type="protein sequence ID" value="SPC78194.1"/>
    <property type="molecule type" value="Genomic_DNA"/>
</dbReference>
<dbReference type="CDD" id="cd01647">
    <property type="entry name" value="RT_LTR"/>
    <property type="match status" value="1"/>
</dbReference>
<dbReference type="InterPro" id="IPR012337">
    <property type="entry name" value="RNaseH-like_sf"/>
</dbReference>
<sequence>MEIKGFGGMGEYTKGHIQLVLKVGPIVALTRFHVVDSVVPYHILLGRPWLHKHQLVSSTYHQCVKGRLNKKLIRTATNPMPFDHSESHFVEAVLYDEVAPAGEASLAKPVGIPLPKWEEIKDAFEADLKDLLELKRKRREEASTSKSRPYGPESADAATGESAAADPKISTKEELETGGTTYKNLSSGGRNSITQEVKKLLAAGFIKPIQHPRWLSNIVPVKKKNGQIQCCVDFCNLNKACPKDEFPLPNIDLLIDSVVGHAMFSFMDGFSGYNQIFMSPKDTEKTAFRMPIRNFYYTVMPFGLKNARATYQRTMTTMFHDMMRCEIEDYVDDIVVKSKTREDHFDFLKKVFERCRLYKLKMNPLKASAIATMKPPTTHKELKSFLGKLTYIRRFILGLAAVTSAFSPLLKKGAPFHWSTECQQAFEKSFKFDFPCSNNATEYEAYLAGLAIAYKMGIKHLTLAQKLEAKFSTFEIEHAQRNENRYADALAILGSQIAFEGEEMDVTICKKIESITESLKKEFEELFPDREDWRAPIKAKLMSLTVIVDLKEIKDYTLISGDLYRRLPGGVLTRCISIEEAKEKLLDVHEKTCGDGGAISLYRRLQRLGYFWPSMSAEAANLQSQCLTCQFYHDNEEGEPSFGKAFMESHYDVLAYRNPEWLLKKLMRENKDAENFVKTCHTYQVQANLIHTHPTSLQNMATPWLFHTWGLDLIGPINLASGGYIWIFVVIEYFTKWVEAIPLRKATGAAVANFIREHIITRFGILYKLISDNGTPFINKDVREVLEHYQVKHRRSTPSYPQGNGQAEATNRMLLRILSKMVFDYGND</sequence>
<dbReference type="Gene3D" id="3.30.420.10">
    <property type="entry name" value="Ribonuclease H-like superfamily/Ribonuclease H"/>
    <property type="match status" value="1"/>
</dbReference>